<dbReference type="EMBL" id="HACA01007546">
    <property type="protein sequence ID" value="CDW24907.1"/>
    <property type="molecule type" value="Transcribed_RNA"/>
</dbReference>
<name>A0A0K2TH43_LEPSM</name>
<reference evidence="1" key="1">
    <citation type="submission" date="2014-05" db="EMBL/GenBank/DDBJ databases">
        <authorList>
            <person name="Chronopoulou M."/>
        </authorList>
    </citation>
    <scope>NUCLEOTIDE SEQUENCE</scope>
    <source>
        <tissue evidence="1">Whole organism</tissue>
    </source>
</reference>
<accession>A0A0K2TH43</accession>
<evidence type="ECO:0000313" key="1">
    <source>
        <dbReference type="EMBL" id="CDW24907.1"/>
    </source>
</evidence>
<sequence length="20" mass="2353">MEGSFIVQETLHIKVNDNDY</sequence>
<dbReference type="AlphaFoldDB" id="A0A0K2TH43"/>
<organism evidence="1">
    <name type="scientific">Lepeophtheirus salmonis</name>
    <name type="common">Salmon louse</name>
    <name type="synonym">Caligus salmonis</name>
    <dbReference type="NCBI Taxonomy" id="72036"/>
    <lineage>
        <taxon>Eukaryota</taxon>
        <taxon>Metazoa</taxon>
        <taxon>Ecdysozoa</taxon>
        <taxon>Arthropoda</taxon>
        <taxon>Crustacea</taxon>
        <taxon>Multicrustacea</taxon>
        <taxon>Hexanauplia</taxon>
        <taxon>Copepoda</taxon>
        <taxon>Siphonostomatoida</taxon>
        <taxon>Caligidae</taxon>
        <taxon>Lepeophtheirus</taxon>
    </lineage>
</organism>
<proteinExistence type="predicted"/>
<protein>
    <submittedName>
        <fullName evidence="1">Uncharacterized protein</fullName>
    </submittedName>
</protein>